<dbReference type="RefSeq" id="WP_359203196.1">
    <property type="nucleotide sequence ID" value="NZ_JBEZAM010000001.1"/>
</dbReference>
<dbReference type="Proteomes" id="UP001551210">
    <property type="component" value="Unassembled WGS sequence"/>
</dbReference>
<protein>
    <submittedName>
        <fullName evidence="3">Alpha/beta fold hydrolase</fullName>
    </submittedName>
</protein>
<dbReference type="GO" id="GO:0016787">
    <property type="term" value="F:hydrolase activity"/>
    <property type="evidence" value="ECO:0007669"/>
    <property type="project" value="UniProtKB-KW"/>
</dbReference>
<dbReference type="PRINTS" id="PR00111">
    <property type="entry name" value="ABHYDROLASE"/>
</dbReference>
<dbReference type="Gene3D" id="3.40.50.1820">
    <property type="entry name" value="alpha/beta hydrolase"/>
    <property type="match status" value="1"/>
</dbReference>
<dbReference type="EMBL" id="JBEZAM010000001">
    <property type="protein sequence ID" value="MEU7291884.1"/>
    <property type="molecule type" value="Genomic_DNA"/>
</dbReference>
<name>A0ABV3CNV2_STREX</name>
<evidence type="ECO:0000313" key="4">
    <source>
        <dbReference type="Proteomes" id="UP001551210"/>
    </source>
</evidence>
<accession>A0ABV3CNV2</accession>
<feature type="region of interest" description="Disordered" evidence="1">
    <location>
        <begin position="296"/>
        <end position="322"/>
    </location>
</feature>
<comment type="caution">
    <text evidence="3">The sequence shown here is derived from an EMBL/GenBank/DDBJ whole genome shotgun (WGS) entry which is preliminary data.</text>
</comment>
<reference evidence="3 4" key="1">
    <citation type="submission" date="2024-06" db="EMBL/GenBank/DDBJ databases">
        <title>The Natural Products Discovery Center: Release of the First 8490 Sequenced Strains for Exploring Actinobacteria Biosynthetic Diversity.</title>
        <authorList>
            <person name="Kalkreuter E."/>
            <person name="Kautsar S.A."/>
            <person name="Yang D."/>
            <person name="Bader C.D."/>
            <person name="Teijaro C.N."/>
            <person name="Fluegel L."/>
            <person name="Davis C.M."/>
            <person name="Simpson J.R."/>
            <person name="Lauterbach L."/>
            <person name="Steele A.D."/>
            <person name="Gui C."/>
            <person name="Meng S."/>
            <person name="Li G."/>
            <person name="Viehrig K."/>
            <person name="Ye F."/>
            <person name="Su P."/>
            <person name="Kiefer A.F."/>
            <person name="Nichols A."/>
            <person name="Cepeda A.J."/>
            <person name="Yan W."/>
            <person name="Fan B."/>
            <person name="Jiang Y."/>
            <person name="Adhikari A."/>
            <person name="Zheng C.-J."/>
            <person name="Schuster L."/>
            <person name="Cowan T.M."/>
            <person name="Smanski M.J."/>
            <person name="Chevrette M.G."/>
            <person name="De Carvalho L.P.S."/>
            <person name="Shen B."/>
        </authorList>
    </citation>
    <scope>NUCLEOTIDE SEQUENCE [LARGE SCALE GENOMIC DNA]</scope>
    <source>
        <strain evidence="3 4">NPDC045705</strain>
    </source>
</reference>
<dbReference type="InterPro" id="IPR000073">
    <property type="entry name" value="AB_hydrolase_1"/>
</dbReference>
<feature type="domain" description="AB hydrolase-1" evidence="2">
    <location>
        <begin position="42"/>
        <end position="271"/>
    </location>
</feature>
<gene>
    <name evidence="3" type="ORF">AB0A76_01560</name>
</gene>
<evidence type="ECO:0000259" key="2">
    <source>
        <dbReference type="Pfam" id="PF12697"/>
    </source>
</evidence>
<organism evidence="3 4">
    <name type="scientific">Streptomyces exfoliatus</name>
    <name type="common">Streptomyces hydrogenans</name>
    <dbReference type="NCBI Taxonomy" id="1905"/>
    <lineage>
        <taxon>Bacteria</taxon>
        <taxon>Bacillati</taxon>
        <taxon>Actinomycetota</taxon>
        <taxon>Actinomycetes</taxon>
        <taxon>Kitasatosporales</taxon>
        <taxon>Streptomycetaceae</taxon>
        <taxon>Streptomyces</taxon>
    </lineage>
</organism>
<keyword evidence="3" id="KW-0378">Hydrolase</keyword>
<proteinExistence type="predicted"/>
<dbReference type="InterPro" id="IPR029058">
    <property type="entry name" value="AB_hydrolase_fold"/>
</dbReference>
<evidence type="ECO:0000256" key="1">
    <source>
        <dbReference type="SAM" id="MobiDB-lite"/>
    </source>
</evidence>
<evidence type="ECO:0000313" key="3">
    <source>
        <dbReference type="EMBL" id="MEU7291884.1"/>
    </source>
</evidence>
<keyword evidence="4" id="KW-1185">Reference proteome</keyword>
<dbReference type="SUPFAM" id="SSF53474">
    <property type="entry name" value="alpha/beta-Hydrolases"/>
    <property type="match status" value="1"/>
</dbReference>
<dbReference type="Pfam" id="PF12697">
    <property type="entry name" value="Abhydrolase_6"/>
    <property type="match status" value="1"/>
</dbReference>
<sequence>MTATLPNRLPRTAARRTVLDGAGVPLSALLALPEDVPPRATVVALHGAGMSGGYFDGSAHPDASLLGLGARLGYAVLAVDRPGYGDSAPVLPQGCDRQEQSALLRAALAEFAATHETGAGMFLLGHSYGGMLALTAAADGLQSGGTASGAPLLGVDVSGCGRRLAVDPVPPEGSLRRTARHWGPLRCYPPDTFRSSQTLVGPVPERERGDAGAWADLFPGVAARVRVPVRLTFAAHEAWWRQDDAELAELAAAFTASPRVLVERQPQAGHNISLGWAARAYHLRALAFAEDCLRPADPPSSIRRTGPADPPSPTQRTGRDMP</sequence>